<dbReference type="PANTHER" id="PTHR11022:SF41">
    <property type="entry name" value="PEPTIDOGLYCAN-RECOGNITION PROTEIN LC-RELATED"/>
    <property type="match status" value="1"/>
</dbReference>
<feature type="domain" description="Peptidoglycan recognition protein family" evidence="4">
    <location>
        <begin position="63"/>
        <end position="218"/>
    </location>
</feature>
<dbReference type="Pfam" id="PF01510">
    <property type="entry name" value="Amidase_2"/>
    <property type="match status" value="1"/>
</dbReference>
<organism evidence="5 6">
    <name type="scientific">Phototrophicus methaneseepsis</name>
    <dbReference type="NCBI Taxonomy" id="2710758"/>
    <lineage>
        <taxon>Bacteria</taxon>
        <taxon>Bacillati</taxon>
        <taxon>Chloroflexota</taxon>
        <taxon>Candidatus Thermofontia</taxon>
        <taxon>Phototrophicales</taxon>
        <taxon>Phototrophicaceae</taxon>
        <taxon>Phototrophicus</taxon>
    </lineage>
</organism>
<accession>A0A7S8EC32</accession>
<keyword evidence="2" id="KW-0472">Membrane</keyword>
<evidence type="ECO:0000313" key="6">
    <source>
        <dbReference type="Proteomes" id="UP000594468"/>
    </source>
</evidence>
<dbReference type="Proteomes" id="UP000594468">
    <property type="component" value="Chromosome"/>
</dbReference>
<evidence type="ECO:0000256" key="1">
    <source>
        <dbReference type="ARBA" id="ARBA00007553"/>
    </source>
</evidence>
<keyword evidence="2" id="KW-0812">Transmembrane</keyword>
<dbReference type="CDD" id="cd06583">
    <property type="entry name" value="PGRP"/>
    <property type="match status" value="1"/>
</dbReference>
<evidence type="ECO:0000313" key="5">
    <source>
        <dbReference type="EMBL" id="QPC84232.1"/>
    </source>
</evidence>
<dbReference type="Gene3D" id="3.40.80.10">
    <property type="entry name" value="Peptidoglycan recognition protein-like"/>
    <property type="match status" value="1"/>
</dbReference>
<dbReference type="GO" id="GO:0008270">
    <property type="term" value="F:zinc ion binding"/>
    <property type="evidence" value="ECO:0007669"/>
    <property type="project" value="InterPro"/>
</dbReference>
<comment type="similarity">
    <text evidence="1">Belongs to the N-acetylmuramoyl-L-alanine amidase 2 family.</text>
</comment>
<dbReference type="RefSeq" id="WP_195172295.1">
    <property type="nucleotide sequence ID" value="NZ_CP062983.1"/>
</dbReference>
<keyword evidence="6" id="KW-1185">Reference proteome</keyword>
<dbReference type="EMBL" id="CP062983">
    <property type="protein sequence ID" value="QPC84232.1"/>
    <property type="molecule type" value="Genomic_DNA"/>
</dbReference>
<reference evidence="5 6" key="1">
    <citation type="submission" date="2020-02" db="EMBL/GenBank/DDBJ databases">
        <authorList>
            <person name="Zheng R.K."/>
            <person name="Sun C.M."/>
        </authorList>
    </citation>
    <scope>NUCLEOTIDE SEQUENCE [LARGE SCALE GENOMIC DNA]</scope>
    <source>
        <strain evidence="6">rifampicinis</strain>
    </source>
</reference>
<name>A0A7S8EC32_9CHLR</name>
<dbReference type="PANTHER" id="PTHR11022">
    <property type="entry name" value="PEPTIDOGLYCAN RECOGNITION PROTEIN"/>
    <property type="match status" value="1"/>
</dbReference>
<dbReference type="SMART" id="SM00701">
    <property type="entry name" value="PGRP"/>
    <property type="match status" value="1"/>
</dbReference>
<evidence type="ECO:0000259" key="3">
    <source>
        <dbReference type="SMART" id="SM00644"/>
    </source>
</evidence>
<evidence type="ECO:0000259" key="4">
    <source>
        <dbReference type="SMART" id="SM00701"/>
    </source>
</evidence>
<protein>
    <submittedName>
        <fullName evidence="5">N-acetylmuramoyl-L-alanine amidase</fullName>
    </submittedName>
</protein>
<dbReference type="SMART" id="SM00644">
    <property type="entry name" value="Ami_2"/>
    <property type="match status" value="1"/>
</dbReference>
<dbReference type="KEGG" id="pmet:G4Y79_07625"/>
<dbReference type="InterPro" id="IPR006619">
    <property type="entry name" value="PGRP_domain_met/bac"/>
</dbReference>
<dbReference type="InterPro" id="IPR036505">
    <property type="entry name" value="Amidase/PGRP_sf"/>
</dbReference>
<dbReference type="InterPro" id="IPR002502">
    <property type="entry name" value="Amidase_domain"/>
</dbReference>
<dbReference type="AlphaFoldDB" id="A0A7S8EC32"/>
<gene>
    <name evidence="5" type="ORF">G4Y79_07625</name>
</gene>
<feature type="domain" description="N-acetylmuramoyl-L-alanine amidase" evidence="3">
    <location>
        <begin position="95"/>
        <end position="225"/>
    </location>
</feature>
<evidence type="ECO:0000256" key="2">
    <source>
        <dbReference type="SAM" id="Phobius"/>
    </source>
</evidence>
<proteinExistence type="inferred from homology"/>
<feature type="transmembrane region" description="Helical" evidence="2">
    <location>
        <begin position="12"/>
        <end position="35"/>
    </location>
</feature>
<dbReference type="GO" id="GO:0009253">
    <property type="term" value="P:peptidoglycan catabolic process"/>
    <property type="evidence" value="ECO:0007669"/>
    <property type="project" value="InterPro"/>
</dbReference>
<dbReference type="InterPro" id="IPR015510">
    <property type="entry name" value="PGRP"/>
</dbReference>
<dbReference type="GO" id="GO:0008745">
    <property type="term" value="F:N-acetylmuramoyl-L-alanine amidase activity"/>
    <property type="evidence" value="ECO:0007669"/>
    <property type="project" value="InterPro"/>
</dbReference>
<sequence>MASHQFTRRDALLAIGLLGIGTGFIGALGISGLFWRKRDGAPREMPPTPTAAPDEQATLASAPPMVTRAQWGALAPDHNARAENGFYGPGNPGGWRVYDAPLAEVYTTLVVHHSSYIFIDDRRTLLDIQRLHREDRRWADVAYHYFVGRDGVLYEGRDIHVRGAHVEGANTGSVGVCFLGNYVHDELPAAQIQGTFVLMRWLADTLQLTHIATHRAFNDFTECPGEQLTAYIPQFAAITGLAIGTEGYVPPSES</sequence>
<dbReference type="SUPFAM" id="SSF55846">
    <property type="entry name" value="N-acetylmuramoyl-L-alanine amidase-like"/>
    <property type="match status" value="1"/>
</dbReference>
<keyword evidence="2" id="KW-1133">Transmembrane helix</keyword>